<proteinExistence type="predicted"/>
<comment type="caution">
    <text evidence="1">The sequence shown here is derived from an EMBL/GenBank/DDBJ whole genome shotgun (WGS) entry which is preliminary data.</text>
</comment>
<dbReference type="EMBL" id="JAUFPT010000003">
    <property type="protein sequence ID" value="MDN3569294.1"/>
    <property type="molecule type" value="Genomic_DNA"/>
</dbReference>
<reference evidence="2" key="1">
    <citation type="journal article" date="2019" name="Int. J. Syst. Evol. Microbiol.">
        <title>The Global Catalogue of Microorganisms (GCM) 10K type strain sequencing project: providing services to taxonomists for standard genome sequencing and annotation.</title>
        <authorList>
            <consortium name="The Broad Institute Genomics Platform"/>
            <consortium name="The Broad Institute Genome Sequencing Center for Infectious Disease"/>
            <person name="Wu L."/>
            <person name="Ma J."/>
        </authorList>
    </citation>
    <scope>NUCLEOTIDE SEQUENCE [LARGE SCALE GENOMIC DNA]</scope>
    <source>
        <strain evidence="2">CECT 7806</strain>
    </source>
</reference>
<sequence>MGTKMMTKGMTVTDHIVAWSMISGLALALLQVAQTAALPTHFV</sequence>
<keyword evidence="2" id="KW-1185">Reference proteome</keyword>
<evidence type="ECO:0000313" key="1">
    <source>
        <dbReference type="EMBL" id="MDN3569294.1"/>
    </source>
</evidence>
<name>A0ABT8AIU7_9HYPH</name>
<protein>
    <submittedName>
        <fullName evidence="1">Uncharacterized protein</fullName>
    </submittedName>
</protein>
<organism evidence="1 2">
    <name type="scientific">Methylobacterium longum</name>
    <dbReference type="NCBI Taxonomy" id="767694"/>
    <lineage>
        <taxon>Bacteria</taxon>
        <taxon>Pseudomonadati</taxon>
        <taxon>Pseudomonadota</taxon>
        <taxon>Alphaproteobacteria</taxon>
        <taxon>Hyphomicrobiales</taxon>
        <taxon>Methylobacteriaceae</taxon>
        <taxon>Methylobacterium</taxon>
    </lineage>
</organism>
<gene>
    <name evidence="1" type="ORF">QWZ18_01490</name>
</gene>
<evidence type="ECO:0000313" key="2">
    <source>
        <dbReference type="Proteomes" id="UP001244297"/>
    </source>
</evidence>
<dbReference type="Proteomes" id="UP001244297">
    <property type="component" value="Unassembled WGS sequence"/>
</dbReference>
<dbReference type="RefSeq" id="WP_283206485.1">
    <property type="nucleotide sequence ID" value="NZ_BPQS01000074.1"/>
</dbReference>
<accession>A0ABT8AIU7</accession>